<dbReference type="PANTHER" id="PTHR23416:SF78">
    <property type="entry name" value="LIPOPOLYSACCHARIDE BIOSYNTHESIS O-ACETYL TRANSFERASE WBBJ-RELATED"/>
    <property type="match status" value="1"/>
</dbReference>
<keyword evidence="1" id="KW-0808">Transferase</keyword>
<dbReference type="PANTHER" id="PTHR23416">
    <property type="entry name" value="SIALIC ACID SYNTHASE-RELATED"/>
    <property type="match status" value="1"/>
</dbReference>
<dbReference type="InterPro" id="IPR051159">
    <property type="entry name" value="Hexapeptide_acetyltransf"/>
</dbReference>
<accession>A0ABX3KU85</accession>
<dbReference type="Gene3D" id="2.160.10.10">
    <property type="entry name" value="Hexapeptide repeat proteins"/>
    <property type="match status" value="1"/>
</dbReference>
<dbReference type="EMBL" id="MUFR01000002">
    <property type="protein sequence ID" value="OOF35301.1"/>
    <property type="molecule type" value="Genomic_DNA"/>
</dbReference>
<dbReference type="InterPro" id="IPR011004">
    <property type="entry name" value="Trimer_LpxA-like_sf"/>
</dbReference>
<dbReference type="RefSeq" id="WP_077668902.1">
    <property type="nucleotide sequence ID" value="NZ_MUFR01000002.1"/>
</dbReference>
<proteinExistence type="predicted"/>
<dbReference type="SUPFAM" id="SSF51161">
    <property type="entry name" value="Trimeric LpxA-like enzymes"/>
    <property type="match status" value="1"/>
</dbReference>
<dbReference type="GO" id="GO:0016740">
    <property type="term" value="F:transferase activity"/>
    <property type="evidence" value="ECO:0007669"/>
    <property type="project" value="UniProtKB-KW"/>
</dbReference>
<protein>
    <submittedName>
        <fullName evidence="1">Transferase</fullName>
    </submittedName>
</protein>
<dbReference type="Proteomes" id="UP000189431">
    <property type="component" value="Unassembled WGS sequence"/>
</dbReference>
<gene>
    <name evidence="1" type="ORF">BZJ21_00885</name>
</gene>
<name>A0ABX3KU85_SALCS</name>
<keyword evidence="2" id="KW-1185">Reference proteome</keyword>
<evidence type="ECO:0000313" key="1">
    <source>
        <dbReference type="EMBL" id="OOF35301.1"/>
    </source>
</evidence>
<organism evidence="1 2">
    <name type="scientific">Salinivibrio costicola subsp. alcaliphilus</name>
    <dbReference type="NCBI Taxonomy" id="272773"/>
    <lineage>
        <taxon>Bacteria</taxon>
        <taxon>Pseudomonadati</taxon>
        <taxon>Pseudomonadota</taxon>
        <taxon>Gammaproteobacteria</taxon>
        <taxon>Vibrionales</taxon>
        <taxon>Vibrionaceae</taxon>
        <taxon>Salinivibrio</taxon>
    </lineage>
</organism>
<reference evidence="2" key="1">
    <citation type="submission" date="2017-01" db="EMBL/GenBank/DDBJ databases">
        <title>Draft genome of the species Salinivibrio costicola subsp. alcaliphilus.</title>
        <authorList>
            <person name="Lopez-Hermoso C."/>
            <person name="De La Haba R."/>
            <person name="Sanchez-Porro C."/>
            <person name="Ventosa A."/>
        </authorList>
    </citation>
    <scope>NUCLEOTIDE SEQUENCE [LARGE SCALE GENOMIC DNA]</scope>
    <source>
        <strain evidence="2">CBH448</strain>
    </source>
</reference>
<evidence type="ECO:0000313" key="2">
    <source>
        <dbReference type="Proteomes" id="UP000189431"/>
    </source>
</evidence>
<sequence length="229" mass="25066">MKAIDYILSLPKSLIFNLSYFGIKGLKLPVIISHRTYLKKMSGTVIISNTIKTGGIRIGFGDVPAFDKKRSRSIFFNEGTIVFSGRAKVGHGGKLVVCKEGRLNLGNRFNLSAESLIYCTKSITFGDYNLISWGVQVIDSDLHDIYSKGNIGLPINPPKAIKTENSVWLCARSNILKGSYIPSHSIIASNANVCGVLDSTHSIYGGNPAKLIKQGITWDSAARDYKYDS</sequence>
<comment type="caution">
    <text evidence="1">The sequence shown here is derived from an EMBL/GenBank/DDBJ whole genome shotgun (WGS) entry which is preliminary data.</text>
</comment>